<proteinExistence type="predicted"/>
<dbReference type="EMBL" id="CAMPGE010022242">
    <property type="protein sequence ID" value="CAI2380297.1"/>
    <property type="molecule type" value="Genomic_DNA"/>
</dbReference>
<evidence type="ECO:0000313" key="1">
    <source>
        <dbReference type="EMBL" id="CAI2380297.1"/>
    </source>
</evidence>
<reference evidence="1" key="1">
    <citation type="submission" date="2023-07" db="EMBL/GenBank/DDBJ databases">
        <authorList>
            <consortium name="AG Swart"/>
            <person name="Singh M."/>
            <person name="Singh A."/>
            <person name="Seah K."/>
            <person name="Emmerich C."/>
        </authorList>
    </citation>
    <scope>NUCLEOTIDE SEQUENCE</scope>
    <source>
        <strain evidence="1">DP1</strain>
    </source>
</reference>
<dbReference type="Proteomes" id="UP001295684">
    <property type="component" value="Unassembled WGS sequence"/>
</dbReference>
<sequence length="218" mass="24997">MEQEAISSVVSTIDKPSFSPVLENSANIGKINKKDRHVDRFSNVHDENELHPDNVEFMNQLEEFNQKIQDHGTLLENNLTDIDESKENTIIDPLFEILQILTSCQEKLNCEACRIGAFIKRVTVPEVRPDMGASEVLQQIFTCFSAIKTQYEAILKFVRKFLNNKYFVSSYINMNRLIKSEIDINDSVKIINKIAIILEQDEVISKEKSDAPVIETNF</sequence>
<name>A0AAD1XY40_EUPCR</name>
<gene>
    <name evidence="1" type="ORF">ECRASSUSDP1_LOCUS21729</name>
</gene>
<comment type="caution">
    <text evidence="1">The sequence shown here is derived from an EMBL/GenBank/DDBJ whole genome shotgun (WGS) entry which is preliminary data.</text>
</comment>
<protein>
    <submittedName>
        <fullName evidence="1">Uncharacterized protein</fullName>
    </submittedName>
</protein>
<accession>A0AAD1XY40</accession>
<dbReference type="AlphaFoldDB" id="A0AAD1XY40"/>
<keyword evidence="2" id="KW-1185">Reference proteome</keyword>
<evidence type="ECO:0000313" key="2">
    <source>
        <dbReference type="Proteomes" id="UP001295684"/>
    </source>
</evidence>
<organism evidence="1 2">
    <name type="scientific">Euplotes crassus</name>
    <dbReference type="NCBI Taxonomy" id="5936"/>
    <lineage>
        <taxon>Eukaryota</taxon>
        <taxon>Sar</taxon>
        <taxon>Alveolata</taxon>
        <taxon>Ciliophora</taxon>
        <taxon>Intramacronucleata</taxon>
        <taxon>Spirotrichea</taxon>
        <taxon>Hypotrichia</taxon>
        <taxon>Euplotida</taxon>
        <taxon>Euplotidae</taxon>
        <taxon>Moneuplotes</taxon>
    </lineage>
</organism>